<reference evidence="2" key="1">
    <citation type="journal article" date="2022" name="bioRxiv">
        <title>Sequencing and chromosome-scale assembly of the giantPleurodeles waltlgenome.</title>
        <authorList>
            <person name="Brown T."/>
            <person name="Elewa A."/>
            <person name="Iarovenko S."/>
            <person name="Subramanian E."/>
            <person name="Araus A.J."/>
            <person name="Petzold A."/>
            <person name="Susuki M."/>
            <person name="Suzuki K.-i.T."/>
            <person name="Hayashi T."/>
            <person name="Toyoda A."/>
            <person name="Oliveira C."/>
            <person name="Osipova E."/>
            <person name="Leigh N.D."/>
            <person name="Simon A."/>
            <person name="Yun M.H."/>
        </authorList>
    </citation>
    <scope>NUCLEOTIDE SEQUENCE</scope>
    <source>
        <strain evidence="2">20211129_DDA</strain>
        <tissue evidence="2">Liver</tissue>
    </source>
</reference>
<dbReference type="AlphaFoldDB" id="A0AAV7R055"/>
<evidence type="ECO:0000313" key="2">
    <source>
        <dbReference type="EMBL" id="KAJ1144850.1"/>
    </source>
</evidence>
<accession>A0AAV7R055</accession>
<keyword evidence="3" id="KW-1185">Reference proteome</keyword>
<organism evidence="2 3">
    <name type="scientific">Pleurodeles waltl</name>
    <name type="common">Iberian ribbed newt</name>
    <dbReference type="NCBI Taxonomy" id="8319"/>
    <lineage>
        <taxon>Eukaryota</taxon>
        <taxon>Metazoa</taxon>
        <taxon>Chordata</taxon>
        <taxon>Craniata</taxon>
        <taxon>Vertebrata</taxon>
        <taxon>Euteleostomi</taxon>
        <taxon>Amphibia</taxon>
        <taxon>Batrachia</taxon>
        <taxon>Caudata</taxon>
        <taxon>Salamandroidea</taxon>
        <taxon>Salamandridae</taxon>
        <taxon>Pleurodelinae</taxon>
        <taxon>Pleurodeles</taxon>
    </lineage>
</organism>
<feature type="compositionally biased region" description="Basic and acidic residues" evidence="1">
    <location>
        <begin position="85"/>
        <end position="108"/>
    </location>
</feature>
<dbReference type="EMBL" id="JANPWB010000010">
    <property type="protein sequence ID" value="KAJ1144850.1"/>
    <property type="molecule type" value="Genomic_DNA"/>
</dbReference>
<feature type="compositionally biased region" description="Basic and acidic residues" evidence="1">
    <location>
        <begin position="62"/>
        <end position="71"/>
    </location>
</feature>
<protein>
    <submittedName>
        <fullName evidence="2">Uncharacterized protein</fullName>
    </submittedName>
</protein>
<name>A0AAV7R055_PLEWA</name>
<evidence type="ECO:0000313" key="3">
    <source>
        <dbReference type="Proteomes" id="UP001066276"/>
    </source>
</evidence>
<dbReference type="Proteomes" id="UP001066276">
    <property type="component" value="Chromosome 6"/>
</dbReference>
<comment type="caution">
    <text evidence="2">The sequence shown here is derived from an EMBL/GenBank/DDBJ whole genome shotgun (WGS) entry which is preliminary data.</text>
</comment>
<evidence type="ECO:0000256" key="1">
    <source>
        <dbReference type="SAM" id="MobiDB-lite"/>
    </source>
</evidence>
<gene>
    <name evidence="2" type="ORF">NDU88_011144</name>
</gene>
<feature type="region of interest" description="Disordered" evidence="1">
    <location>
        <begin position="59"/>
        <end position="108"/>
    </location>
</feature>
<sequence>MAAETSQERGKVLPQTLHSSFTRCILMSSAELGLEERTDKKIKKQGEDAEPVRRCGMYGCGRRKENIGEPRRTKKARKVTWNELSRGEDNQSKAKGKNLGETKEQFSA</sequence>
<proteinExistence type="predicted"/>